<comment type="caution">
    <text evidence="1">The sequence shown here is derived from an EMBL/GenBank/DDBJ whole genome shotgun (WGS) entry which is preliminary data.</text>
</comment>
<dbReference type="RefSeq" id="WP_303279135.1">
    <property type="nucleotide sequence ID" value="NZ_JAUOEK010000155.1"/>
</dbReference>
<name>A0ABT8WE27_9FLAO</name>
<sequence length="82" mass="9382">MKTGTNILTIYATEKGSIKDSVIQKSGKIRAHFIASPELTKITMENHPFSQKIDRDQFSKLCDDFVLKRERKGDVLIKKQSK</sequence>
<keyword evidence="2" id="KW-1185">Reference proteome</keyword>
<proteinExistence type="predicted"/>
<evidence type="ECO:0000313" key="2">
    <source>
        <dbReference type="Proteomes" id="UP001176883"/>
    </source>
</evidence>
<accession>A0ABT8WE27</accession>
<reference evidence="1" key="1">
    <citation type="submission" date="2023-07" db="EMBL/GenBank/DDBJ databases">
        <title>Two novel species in the genus Flavivirga.</title>
        <authorList>
            <person name="Kwon K."/>
        </authorList>
    </citation>
    <scope>NUCLEOTIDE SEQUENCE</scope>
    <source>
        <strain evidence="1">KCTC 52353</strain>
    </source>
</reference>
<evidence type="ECO:0000313" key="1">
    <source>
        <dbReference type="EMBL" id="MDO5971419.1"/>
    </source>
</evidence>
<protein>
    <submittedName>
        <fullName evidence="1">Uncharacterized protein</fullName>
    </submittedName>
</protein>
<gene>
    <name evidence="1" type="ORF">Q4Q35_16555</name>
</gene>
<organism evidence="1 2">
    <name type="scientific">Flavivirga aquimarina</name>
    <dbReference type="NCBI Taxonomy" id="2027862"/>
    <lineage>
        <taxon>Bacteria</taxon>
        <taxon>Pseudomonadati</taxon>
        <taxon>Bacteroidota</taxon>
        <taxon>Flavobacteriia</taxon>
        <taxon>Flavobacteriales</taxon>
        <taxon>Flavobacteriaceae</taxon>
        <taxon>Flavivirga</taxon>
    </lineage>
</organism>
<dbReference type="Proteomes" id="UP001176883">
    <property type="component" value="Unassembled WGS sequence"/>
</dbReference>
<dbReference type="EMBL" id="JAUOEK010000155">
    <property type="protein sequence ID" value="MDO5971419.1"/>
    <property type="molecule type" value="Genomic_DNA"/>
</dbReference>